<evidence type="ECO:0000313" key="1">
    <source>
        <dbReference type="EMBL" id="TYC46151.1"/>
    </source>
</evidence>
<dbReference type="EMBL" id="SDGY01000007">
    <property type="protein sequence ID" value="TYC46151.1"/>
    <property type="molecule type" value="Genomic_DNA"/>
</dbReference>
<comment type="caution">
    <text evidence="1">The sequence shown here is derived from an EMBL/GenBank/DDBJ whole genome shotgun (WGS) entry which is preliminary data.</text>
</comment>
<dbReference type="GO" id="GO:0015031">
    <property type="term" value="P:protein transport"/>
    <property type="evidence" value="ECO:0007669"/>
    <property type="project" value="InterPro"/>
</dbReference>
<sequence length="347" mass="40137">MQYQIYWTPNTQLVELQGATVDFQSLNNVYYEHHFLPSGEVIARWHSIYNKRANQRTIVADLPQLLHGQSYVIERHIDASERMFAYLVVTFFDSDYQPITTFSQNNEKLTIDTPEKYAFYVIDLVSAGSGSFTFHNFIIRQQTNGFLRETDREIAPQLYTYLHQPEKITSKELRVIFSEPEEQVTDYATEKIKTTQQSVLFITSAKLKAGYYRQNELLATIKNVKKQVKAQTIEFVGYGPISSYAALYYHQQMKKSTAIISEDILLEPENTNWAIERTVDGVSHLANSIMPNTQFNLLIPRPKIERLETLSYSTPTPEEYKQQLLYEAAHPKTGAFSKLFTHKGKKS</sequence>
<dbReference type="Pfam" id="PF15432">
    <property type="entry name" value="Sec-ASP3"/>
    <property type="match status" value="1"/>
</dbReference>
<gene>
    <name evidence="1" type="primary">asp3</name>
    <name evidence="1" type="ORF">ESZ47_08310</name>
</gene>
<name>A0A652NDT8_9LACO</name>
<dbReference type="OrthoDB" id="2042927at2"/>
<protein>
    <submittedName>
        <fullName evidence="1">Accessory Sec system protein Asp3</fullName>
    </submittedName>
</protein>
<dbReference type="Proteomes" id="UP000442244">
    <property type="component" value="Unassembled WGS sequence"/>
</dbReference>
<reference evidence="1 2" key="1">
    <citation type="submission" date="2019-01" db="EMBL/GenBank/DDBJ databases">
        <title>Leuconostoc litchii sp. nov., a novel lactic acid bacterium isolated from lychee.</title>
        <authorList>
            <person name="Wang L.-T."/>
        </authorList>
    </citation>
    <scope>NUCLEOTIDE SEQUENCE [LARGE SCALE GENOMIC DNA]</scope>
    <source>
        <strain evidence="1 2">MB7</strain>
    </source>
</reference>
<dbReference type="RefSeq" id="WP_148606512.1">
    <property type="nucleotide sequence ID" value="NZ_SDGY01000007.1"/>
</dbReference>
<keyword evidence="2" id="KW-1185">Reference proteome</keyword>
<evidence type="ECO:0000313" key="2">
    <source>
        <dbReference type="Proteomes" id="UP000442244"/>
    </source>
</evidence>
<dbReference type="AlphaFoldDB" id="A0A652NDT8"/>
<accession>A0A652NDT8</accession>
<organism evidence="1 2">
    <name type="scientific">Leuconostoc litchii</name>
    <dbReference type="NCBI Taxonomy" id="1981069"/>
    <lineage>
        <taxon>Bacteria</taxon>
        <taxon>Bacillati</taxon>
        <taxon>Bacillota</taxon>
        <taxon>Bacilli</taxon>
        <taxon>Lactobacillales</taxon>
        <taxon>Lactobacillaceae</taxon>
        <taxon>Leuconostoc</taxon>
    </lineage>
</organism>
<dbReference type="NCBIfam" id="TIGR03711">
    <property type="entry name" value="acc_sec_asp3"/>
    <property type="match status" value="1"/>
</dbReference>
<proteinExistence type="predicted"/>
<dbReference type="InterPro" id="IPR022259">
    <property type="entry name" value="Acessory_Sec_prot_Asp3"/>
</dbReference>